<dbReference type="PROSITE" id="PS00868">
    <property type="entry name" value="CYS_MET_METAB_PP"/>
    <property type="match status" value="1"/>
</dbReference>
<evidence type="ECO:0000256" key="6">
    <source>
        <dbReference type="ARBA" id="ARBA00023239"/>
    </source>
</evidence>
<dbReference type="GO" id="GO:0016740">
    <property type="term" value="F:transferase activity"/>
    <property type="evidence" value="ECO:0007669"/>
    <property type="project" value="UniProtKB-KW"/>
</dbReference>
<reference evidence="13 14" key="1">
    <citation type="submission" date="2020-04" db="EMBL/GenBank/DDBJ databases">
        <authorList>
            <person name="Doyle D.A."/>
        </authorList>
    </citation>
    <scope>NUCLEOTIDE SEQUENCE [LARGE SCALE GENOMIC DNA]</scope>
    <source>
        <strain evidence="13 14">P21</strain>
    </source>
</reference>
<dbReference type="SUPFAM" id="SSF53383">
    <property type="entry name" value="PLP-dependent transferases"/>
    <property type="match status" value="1"/>
</dbReference>
<comment type="similarity">
    <text evidence="2">Belongs to the trans-sulfuration enzymes family. L-methionine gamma-lyase subfamily.</text>
</comment>
<dbReference type="InterPro" id="IPR015422">
    <property type="entry name" value="PyrdxlP-dep_Trfase_small"/>
</dbReference>
<dbReference type="Gene3D" id="3.90.1150.10">
    <property type="entry name" value="Aspartate Aminotransferase, domain 1"/>
    <property type="match status" value="1"/>
</dbReference>
<dbReference type="PANTHER" id="PTHR11808:SF80">
    <property type="entry name" value="CYSTATHIONINE GAMMA-LYASE"/>
    <property type="match status" value="1"/>
</dbReference>
<dbReference type="Proteomes" id="UP000537131">
    <property type="component" value="Unassembled WGS sequence"/>
</dbReference>
<dbReference type="GO" id="GO:0047982">
    <property type="term" value="F:homocysteine desulfhydrase activity"/>
    <property type="evidence" value="ECO:0007669"/>
    <property type="project" value="UniProtKB-EC"/>
</dbReference>
<evidence type="ECO:0000313" key="14">
    <source>
        <dbReference type="Proteomes" id="UP000537131"/>
    </source>
</evidence>
<dbReference type="RefSeq" id="WP_169296335.1">
    <property type="nucleotide sequence ID" value="NZ_JABBNI010000007.1"/>
</dbReference>
<proteinExistence type="inferred from homology"/>
<dbReference type="EMBL" id="JABBNI010000007">
    <property type="protein sequence ID" value="NMM61727.1"/>
    <property type="molecule type" value="Genomic_DNA"/>
</dbReference>
<evidence type="ECO:0000256" key="11">
    <source>
        <dbReference type="PIRSR" id="PIRSR001434-2"/>
    </source>
</evidence>
<keyword evidence="13" id="KW-0808">Transferase</keyword>
<evidence type="ECO:0000256" key="1">
    <source>
        <dbReference type="ARBA" id="ARBA00001933"/>
    </source>
</evidence>
<sequence length="403" mass="43198">MDTKKLLFNARAIHAGSEPDPTTGAHVSPICRTSTFVMENVEKAIIAGYGDVEGIYAYTRYANPTIDAVQRKIAALENAEACLMAASGMCAITTSLLANLNTGDHLVAGNTIYGGTFAFIKNIIPRFGIEATTVSTTGDNIENIRKSMKSNTKIVYIETPCNPTLGITDIKKAAEIAHEAGALLYVDNTFATPYLQNPLSLGADIVLHSTTKYLNGHGDVLGGAILGSKNLIHKIDGEFMKFMGGIMSPADASELSKGVKTLGARMEIHCSNAMKVAKFLDNHDMVEKVLYPGLESHPGHEIAKKQMKNFGGMMSFNVRGGFEAGKMLMDNVKMISLATSLGNVDSLIQHSASMSHASMSKEEREAVGIADGQVRLSVGIEEADEIIKDLDQALNNVKKALNL</sequence>
<keyword evidence="5 11" id="KW-0663">Pyridoxal phosphate</keyword>
<evidence type="ECO:0000256" key="7">
    <source>
        <dbReference type="ARBA" id="ARBA00047175"/>
    </source>
</evidence>
<comment type="catalytic activity">
    <reaction evidence="9">
        <text>L-homocysteine + H2O = 2-oxobutanoate + hydrogen sulfide + NH4(+) + H(+)</text>
        <dbReference type="Rhea" id="RHEA:14501"/>
        <dbReference type="ChEBI" id="CHEBI:15377"/>
        <dbReference type="ChEBI" id="CHEBI:15378"/>
        <dbReference type="ChEBI" id="CHEBI:16763"/>
        <dbReference type="ChEBI" id="CHEBI:28938"/>
        <dbReference type="ChEBI" id="CHEBI:29919"/>
        <dbReference type="ChEBI" id="CHEBI:58199"/>
        <dbReference type="EC" id="4.4.1.2"/>
    </reaction>
    <physiologicalReaction direction="left-to-right" evidence="9">
        <dbReference type="Rhea" id="RHEA:14502"/>
    </physiologicalReaction>
</comment>
<evidence type="ECO:0000256" key="12">
    <source>
        <dbReference type="RuleBase" id="RU362118"/>
    </source>
</evidence>
<evidence type="ECO:0000256" key="9">
    <source>
        <dbReference type="ARBA" id="ARBA00048780"/>
    </source>
</evidence>
<comment type="catalytic activity">
    <reaction evidence="10">
        <text>L-methionine + H2O = methanethiol + 2-oxobutanoate + NH4(+)</text>
        <dbReference type="Rhea" id="RHEA:23800"/>
        <dbReference type="ChEBI" id="CHEBI:15377"/>
        <dbReference type="ChEBI" id="CHEBI:16007"/>
        <dbReference type="ChEBI" id="CHEBI:16763"/>
        <dbReference type="ChEBI" id="CHEBI:28938"/>
        <dbReference type="ChEBI" id="CHEBI:57844"/>
        <dbReference type="EC" id="4.4.1.11"/>
    </reaction>
    <physiologicalReaction direction="left-to-right" evidence="10">
        <dbReference type="Rhea" id="RHEA:23801"/>
    </physiologicalReaction>
</comment>
<dbReference type="GO" id="GO:0019346">
    <property type="term" value="P:transsulfuration"/>
    <property type="evidence" value="ECO:0007669"/>
    <property type="project" value="InterPro"/>
</dbReference>
<evidence type="ECO:0000256" key="4">
    <source>
        <dbReference type="ARBA" id="ARBA00019040"/>
    </source>
</evidence>
<dbReference type="Pfam" id="PF01053">
    <property type="entry name" value="Cys_Met_Meta_PP"/>
    <property type="match status" value="1"/>
</dbReference>
<evidence type="ECO:0000256" key="5">
    <source>
        <dbReference type="ARBA" id="ARBA00022898"/>
    </source>
</evidence>
<gene>
    <name evidence="13" type="ORF">HBE96_03280</name>
</gene>
<evidence type="ECO:0000256" key="8">
    <source>
        <dbReference type="ARBA" id="ARBA00047199"/>
    </source>
</evidence>
<dbReference type="InterPro" id="IPR015424">
    <property type="entry name" value="PyrdxlP-dep_Trfase"/>
</dbReference>
<accession>A0A7Y0HMM0</accession>
<comment type="caution">
    <text evidence="13">The sequence shown here is derived from an EMBL/GenBank/DDBJ whole genome shotgun (WGS) entry which is preliminary data.</text>
</comment>
<dbReference type="FunFam" id="3.40.640.10:FF:000046">
    <property type="entry name" value="Cystathionine gamma-lyase"/>
    <property type="match status" value="1"/>
</dbReference>
<dbReference type="FunFam" id="3.90.1150.10:FF:000008">
    <property type="entry name" value="Cystathionine gamma-synthase"/>
    <property type="match status" value="1"/>
</dbReference>
<dbReference type="PIRSF" id="PIRSF001434">
    <property type="entry name" value="CGS"/>
    <property type="match status" value="1"/>
</dbReference>
<keyword evidence="14" id="KW-1185">Reference proteome</keyword>
<evidence type="ECO:0000256" key="2">
    <source>
        <dbReference type="ARBA" id="ARBA00008667"/>
    </source>
</evidence>
<dbReference type="CDD" id="cd00614">
    <property type="entry name" value="CGS_like"/>
    <property type="match status" value="1"/>
</dbReference>
<dbReference type="InterPro" id="IPR015421">
    <property type="entry name" value="PyrdxlP-dep_Trfase_major"/>
</dbReference>
<dbReference type="GO" id="GO:0018826">
    <property type="term" value="F:methionine gamma-lyase activity"/>
    <property type="evidence" value="ECO:0007669"/>
    <property type="project" value="UniProtKB-EC"/>
</dbReference>
<dbReference type="GO" id="GO:0030170">
    <property type="term" value="F:pyridoxal phosphate binding"/>
    <property type="evidence" value="ECO:0007669"/>
    <property type="project" value="InterPro"/>
</dbReference>
<dbReference type="GO" id="GO:0005737">
    <property type="term" value="C:cytoplasm"/>
    <property type="evidence" value="ECO:0007669"/>
    <property type="project" value="TreeGrafter"/>
</dbReference>
<dbReference type="EC" id="4.4.1.2" evidence="7"/>
<evidence type="ECO:0000256" key="3">
    <source>
        <dbReference type="ARBA" id="ARBA00012222"/>
    </source>
</evidence>
<name>A0A7Y0HMM0_9CLOT</name>
<dbReference type="Gene3D" id="3.40.640.10">
    <property type="entry name" value="Type I PLP-dependent aspartate aminotransferase-like (Major domain)"/>
    <property type="match status" value="1"/>
</dbReference>
<dbReference type="InterPro" id="IPR054542">
    <property type="entry name" value="Cys_met_metab_PP"/>
</dbReference>
<dbReference type="AlphaFoldDB" id="A0A7Y0HMM0"/>
<reference evidence="13 14" key="2">
    <citation type="submission" date="2020-06" db="EMBL/GenBank/DDBJ databases">
        <title>Complete Genome Sequence of Clostridium muelleri sp. nov. P21T, an Acid-Alcohol Producing Acetogen Isolated from Old Hay.</title>
        <authorList>
            <person name="Duncan K.E."/>
            <person name="Tanner R.S."/>
        </authorList>
    </citation>
    <scope>NUCLEOTIDE SEQUENCE [LARGE SCALE GENOMIC DNA]</scope>
    <source>
        <strain evidence="13 14">P21</strain>
    </source>
</reference>
<evidence type="ECO:0000256" key="10">
    <source>
        <dbReference type="ARBA" id="ARBA00052699"/>
    </source>
</evidence>
<organism evidence="13 14">
    <name type="scientific">Clostridium muellerianum</name>
    <dbReference type="NCBI Taxonomy" id="2716538"/>
    <lineage>
        <taxon>Bacteria</taxon>
        <taxon>Bacillati</taxon>
        <taxon>Bacillota</taxon>
        <taxon>Clostridia</taxon>
        <taxon>Eubacteriales</taxon>
        <taxon>Clostridiaceae</taxon>
        <taxon>Clostridium</taxon>
    </lineage>
</organism>
<dbReference type="InterPro" id="IPR000277">
    <property type="entry name" value="Cys/Met-Metab_PyrdxlP-dep_enz"/>
</dbReference>
<evidence type="ECO:0000313" key="13">
    <source>
        <dbReference type="EMBL" id="NMM61727.1"/>
    </source>
</evidence>
<dbReference type="EC" id="4.4.1.11" evidence="3"/>
<keyword evidence="6" id="KW-0456">Lyase</keyword>
<feature type="modified residue" description="N6-(pyridoxal phosphate)lysine" evidence="11">
    <location>
        <position position="212"/>
    </location>
</feature>
<protein>
    <recommendedName>
        <fullName evidence="4">L-methionine gamma-lyase</fullName>
        <ecNumber evidence="3">4.4.1.11</ecNumber>
        <ecNumber evidence="7">4.4.1.2</ecNumber>
    </recommendedName>
    <alternativeName>
        <fullName evidence="8">Homocysteine desulfhydrase</fullName>
    </alternativeName>
</protein>
<dbReference type="PANTHER" id="PTHR11808">
    <property type="entry name" value="TRANS-SULFURATION ENZYME FAMILY MEMBER"/>
    <property type="match status" value="1"/>
</dbReference>
<comment type="cofactor">
    <cofactor evidence="1 12">
        <name>pyridoxal 5'-phosphate</name>
        <dbReference type="ChEBI" id="CHEBI:597326"/>
    </cofactor>
</comment>